<gene>
    <name evidence="8" type="ORF">DBRI00130_LOCUS29138</name>
</gene>
<dbReference type="InterPro" id="IPR027359">
    <property type="entry name" value="Volt_channel_dom_sf"/>
</dbReference>
<sequence length="884" mass="98884">MRMSTELATIMQRQRDQIEATHDDEEQQQQQQEEIEGGERQGEEDDDIIQITTVAKYVEDEPLDESSTTLTSQEAAMTQHAEPTATETSLDAIPSLGSMHSPVKEASTANAAPSDTPSSFPVTSPSHDPTKKTTADTPPSTVGIASEQDISFFKRDGSIPPEPKESESSTYSAHGKGGEDNMIHTPEQGGHEPSADVGVSPPDDVVGIKQDKADNGKEPPSSVCDANADASEIITPPQKSDSESVDEKKPCESPPVSRTNNPPEMIPSTNNDDRNESMEETKAYELPLEYDVFTGGPFENKAIIPQNPFVQTNNHKPAKKSAASEPRDISSFGTSQDASSFETNPSFGNNSRDFLLLSSKENSYTEENPPVGNDAIDSVEKSSTRPSSPVCVEENSSFEVVLSPEKNGHPNIVEWTNVLEPPTCDDSADGMLEKIPPPENDDCSLVLVEEMKPQASACEGHICKREEEKELLECRKDEDPHNNLPCSTNPLSDDTSCIRSRSITAAGNTDSLSEKRNYMDIRNYPMCLSLQQRYQKIEPHIAIARTFAGNIVNNERVQLFIIAMIAINGIMLGIATFDFVTKNAEVMHAFEVTDEIFLSLFTVELALQFIYHGWHLFVDGWLVFDFVIIMMSYAFADLQIVRAFRIFRVLRLVTRVEVMRDLMTALFSVFPGMASIALLLSLIFYIFAVMFTSMFKDLFDEGYLEYDYFGNIWASLFTCFQFVTLDDFNPIIREVMVARSWAWFPFFVYVIVSGFVVVNLLIAVICDAVSAMEDINKKKLTAGFYNIANRKFFLPEESDVDEEDDERNMYYRLKIGRDKKSQKILNDVLNTGRHEIAKKVDEMENQVQDLIQLQKQGTESIEIILRRLQQISNNSDNDGFVNED</sequence>
<keyword evidence="3 6" id="KW-1133">Transmembrane helix</keyword>
<dbReference type="GO" id="GO:0005248">
    <property type="term" value="F:voltage-gated sodium channel activity"/>
    <property type="evidence" value="ECO:0007669"/>
    <property type="project" value="TreeGrafter"/>
</dbReference>
<evidence type="ECO:0000256" key="6">
    <source>
        <dbReference type="SAM" id="Phobius"/>
    </source>
</evidence>
<evidence type="ECO:0000259" key="7">
    <source>
        <dbReference type="Pfam" id="PF00520"/>
    </source>
</evidence>
<dbReference type="InterPro" id="IPR043203">
    <property type="entry name" value="VGCC_Ca_Na"/>
</dbReference>
<dbReference type="Gene3D" id="1.10.287.70">
    <property type="match status" value="1"/>
</dbReference>
<dbReference type="Gene3D" id="1.20.120.350">
    <property type="entry name" value="Voltage-gated potassium channels. Chain C"/>
    <property type="match status" value="1"/>
</dbReference>
<dbReference type="GO" id="GO:0001518">
    <property type="term" value="C:voltage-gated sodium channel complex"/>
    <property type="evidence" value="ECO:0007669"/>
    <property type="project" value="TreeGrafter"/>
</dbReference>
<evidence type="ECO:0000256" key="3">
    <source>
        <dbReference type="ARBA" id="ARBA00022989"/>
    </source>
</evidence>
<evidence type="ECO:0000256" key="2">
    <source>
        <dbReference type="ARBA" id="ARBA00022692"/>
    </source>
</evidence>
<reference evidence="8" key="1">
    <citation type="submission" date="2021-01" db="EMBL/GenBank/DDBJ databases">
        <authorList>
            <person name="Corre E."/>
            <person name="Pelletier E."/>
            <person name="Niang G."/>
            <person name="Scheremetjew M."/>
            <person name="Finn R."/>
            <person name="Kale V."/>
            <person name="Holt S."/>
            <person name="Cochrane G."/>
            <person name="Meng A."/>
            <person name="Brown T."/>
            <person name="Cohen L."/>
        </authorList>
    </citation>
    <scope>NUCLEOTIDE SEQUENCE</scope>
    <source>
        <strain evidence="8">GSO104</strain>
    </source>
</reference>
<feature type="compositionally biased region" description="Polar residues" evidence="5">
    <location>
        <begin position="107"/>
        <end position="127"/>
    </location>
</feature>
<dbReference type="PANTHER" id="PTHR10037">
    <property type="entry name" value="VOLTAGE-GATED CATION CHANNEL CALCIUM AND SODIUM"/>
    <property type="match status" value="1"/>
</dbReference>
<dbReference type="InterPro" id="IPR005821">
    <property type="entry name" value="Ion_trans_dom"/>
</dbReference>
<accession>A0A7S4S4N1</accession>
<feature type="transmembrane region" description="Helical" evidence="6">
    <location>
        <begin position="662"/>
        <end position="688"/>
    </location>
</feature>
<evidence type="ECO:0000256" key="1">
    <source>
        <dbReference type="ARBA" id="ARBA00004141"/>
    </source>
</evidence>
<feature type="region of interest" description="Disordered" evidence="5">
    <location>
        <begin position="307"/>
        <end position="390"/>
    </location>
</feature>
<protein>
    <recommendedName>
        <fullName evidence="7">Ion transport domain-containing protein</fullName>
    </recommendedName>
</protein>
<feature type="compositionally biased region" description="Basic and acidic residues" evidence="5">
    <location>
        <begin position="271"/>
        <end position="282"/>
    </location>
</feature>
<dbReference type="AlphaFoldDB" id="A0A7S4S4N1"/>
<feature type="compositionally biased region" description="Basic and acidic residues" evidence="5">
    <location>
        <begin position="152"/>
        <end position="167"/>
    </location>
</feature>
<dbReference type="SUPFAM" id="SSF81324">
    <property type="entry name" value="Voltage-gated potassium channels"/>
    <property type="match status" value="1"/>
</dbReference>
<evidence type="ECO:0000256" key="4">
    <source>
        <dbReference type="ARBA" id="ARBA00023136"/>
    </source>
</evidence>
<evidence type="ECO:0000313" key="8">
    <source>
        <dbReference type="EMBL" id="CAE4634266.1"/>
    </source>
</evidence>
<comment type="subcellular location">
    <subcellularLocation>
        <location evidence="1">Membrane</location>
        <topology evidence="1">Multi-pass membrane protein</topology>
    </subcellularLocation>
</comment>
<feature type="domain" description="Ion transport" evidence="7">
    <location>
        <begin position="558"/>
        <end position="773"/>
    </location>
</feature>
<feature type="compositionally biased region" description="Polar residues" evidence="5">
    <location>
        <begin position="331"/>
        <end position="352"/>
    </location>
</feature>
<keyword evidence="4 6" id="KW-0472">Membrane</keyword>
<feature type="transmembrane region" description="Helical" evidence="6">
    <location>
        <begin position="559"/>
        <end position="580"/>
    </location>
</feature>
<dbReference type="Pfam" id="PF00520">
    <property type="entry name" value="Ion_trans"/>
    <property type="match status" value="1"/>
</dbReference>
<organism evidence="8">
    <name type="scientific">Ditylum brightwellii</name>
    <dbReference type="NCBI Taxonomy" id="49249"/>
    <lineage>
        <taxon>Eukaryota</taxon>
        <taxon>Sar</taxon>
        <taxon>Stramenopiles</taxon>
        <taxon>Ochrophyta</taxon>
        <taxon>Bacillariophyta</taxon>
        <taxon>Mediophyceae</taxon>
        <taxon>Lithodesmiophycidae</taxon>
        <taxon>Lithodesmiales</taxon>
        <taxon>Lithodesmiaceae</taxon>
        <taxon>Ditylum</taxon>
    </lineage>
</organism>
<feature type="compositionally biased region" description="Polar residues" evidence="5">
    <location>
        <begin position="65"/>
        <end position="76"/>
    </location>
</feature>
<keyword evidence="2 6" id="KW-0812">Transmembrane</keyword>
<feature type="compositionally biased region" description="Polar residues" evidence="5">
    <location>
        <begin position="256"/>
        <end position="270"/>
    </location>
</feature>
<feature type="transmembrane region" description="Helical" evidence="6">
    <location>
        <begin position="746"/>
        <end position="765"/>
    </location>
</feature>
<evidence type="ECO:0000256" key="5">
    <source>
        <dbReference type="SAM" id="MobiDB-lite"/>
    </source>
</evidence>
<dbReference type="EMBL" id="HBNS01037308">
    <property type="protein sequence ID" value="CAE4634266.1"/>
    <property type="molecule type" value="Transcribed_RNA"/>
</dbReference>
<name>A0A7S4S4N1_9STRA</name>
<feature type="region of interest" description="Disordered" evidence="5">
    <location>
        <begin position="1"/>
        <end position="282"/>
    </location>
</feature>
<proteinExistence type="predicted"/>
<feature type="compositionally biased region" description="Low complexity" evidence="5">
    <location>
        <begin position="195"/>
        <end position="207"/>
    </location>
</feature>
<dbReference type="PANTHER" id="PTHR10037:SF62">
    <property type="entry name" value="SODIUM CHANNEL PROTEIN 60E"/>
    <property type="match status" value="1"/>
</dbReference>
<feature type="compositionally biased region" description="Basic and acidic residues" evidence="5">
    <location>
        <begin position="240"/>
        <end position="251"/>
    </location>
</feature>
<feature type="transmembrane region" description="Helical" evidence="6">
    <location>
        <begin position="592"/>
        <end position="614"/>
    </location>
</feature>
<feature type="transmembrane region" description="Helical" evidence="6">
    <location>
        <begin position="620"/>
        <end position="641"/>
    </location>
</feature>